<evidence type="ECO:0000313" key="3">
    <source>
        <dbReference type="WBParaSite" id="nRc.2.0.1.t23552-RA"/>
    </source>
</evidence>
<feature type="compositionally biased region" description="Basic and acidic residues" evidence="1">
    <location>
        <begin position="25"/>
        <end position="41"/>
    </location>
</feature>
<dbReference type="Proteomes" id="UP000887565">
    <property type="component" value="Unplaced"/>
</dbReference>
<accession>A0A915JBL7</accession>
<evidence type="ECO:0000313" key="2">
    <source>
        <dbReference type="Proteomes" id="UP000887565"/>
    </source>
</evidence>
<protein>
    <submittedName>
        <fullName evidence="3">Uncharacterized protein</fullName>
    </submittedName>
</protein>
<organism evidence="2 3">
    <name type="scientific">Romanomermis culicivorax</name>
    <name type="common">Nematode worm</name>
    <dbReference type="NCBI Taxonomy" id="13658"/>
    <lineage>
        <taxon>Eukaryota</taxon>
        <taxon>Metazoa</taxon>
        <taxon>Ecdysozoa</taxon>
        <taxon>Nematoda</taxon>
        <taxon>Enoplea</taxon>
        <taxon>Dorylaimia</taxon>
        <taxon>Mermithida</taxon>
        <taxon>Mermithoidea</taxon>
        <taxon>Mermithidae</taxon>
        <taxon>Romanomermis</taxon>
    </lineage>
</organism>
<name>A0A915JBL7_ROMCU</name>
<proteinExistence type="predicted"/>
<dbReference type="WBParaSite" id="nRc.2.0.1.t23552-RA">
    <property type="protein sequence ID" value="nRc.2.0.1.t23552-RA"/>
    <property type="gene ID" value="nRc.2.0.1.g23552"/>
</dbReference>
<keyword evidence="2" id="KW-1185">Reference proteome</keyword>
<reference evidence="3" key="1">
    <citation type="submission" date="2022-11" db="UniProtKB">
        <authorList>
            <consortium name="WormBaseParasite"/>
        </authorList>
    </citation>
    <scope>IDENTIFICATION</scope>
</reference>
<dbReference type="AlphaFoldDB" id="A0A915JBL7"/>
<evidence type="ECO:0000256" key="1">
    <source>
        <dbReference type="SAM" id="MobiDB-lite"/>
    </source>
</evidence>
<feature type="region of interest" description="Disordered" evidence="1">
    <location>
        <begin position="1"/>
        <end position="41"/>
    </location>
</feature>
<sequence length="41" mass="4498">MPAAPGVPIDPYPEGDVQKVTGPEHPFENGQKRNKKLKDVL</sequence>